<proteinExistence type="predicted"/>
<accession>A0A5B7IU97</accession>
<dbReference type="Proteomes" id="UP000324222">
    <property type="component" value="Unassembled WGS sequence"/>
</dbReference>
<gene>
    <name evidence="1" type="ORF">E2C01_082334</name>
</gene>
<name>A0A5B7IU97_PORTR</name>
<sequence>MYQALIDTTLLIGNDYYHLDAIPSVSLMHYGGNTCQSAWHFLYICYLITNLELLFIGMHKGGGGVVDKVVSVGSGRRPRVGSNLTTYRFEAMPSVEWFRITYMSPRFEDALGW</sequence>
<evidence type="ECO:0000313" key="1">
    <source>
        <dbReference type="EMBL" id="MPC87472.1"/>
    </source>
</evidence>
<dbReference type="AlphaFoldDB" id="A0A5B7IU97"/>
<comment type="caution">
    <text evidence="1">The sequence shown here is derived from an EMBL/GenBank/DDBJ whole genome shotgun (WGS) entry which is preliminary data.</text>
</comment>
<keyword evidence="2" id="KW-1185">Reference proteome</keyword>
<dbReference type="EMBL" id="VSRR010074601">
    <property type="protein sequence ID" value="MPC87472.1"/>
    <property type="molecule type" value="Genomic_DNA"/>
</dbReference>
<evidence type="ECO:0000313" key="2">
    <source>
        <dbReference type="Proteomes" id="UP000324222"/>
    </source>
</evidence>
<organism evidence="1 2">
    <name type="scientific">Portunus trituberculatus</name>
    <name type="common">Swimming crab</name>
    <name type="synonym">Neptunus trituberculatus</name>
    <dbReference type="NCBI Taxonomy" id="210409"/>
    <lineage>
        <taxon>Eukaryota</taxon>
        <taxon>Metazoa</taxon>
        <taxon>Ecdysozoa</taxon>
        <taxon>Arthropoda</taxon>
        <taxon>Crustacea</taxon>
        <taxon>Multicrustacea</taxon>
        <taxon>Malacostraca</taxon>
        <taxon>Eumalacostraca</taxon>
        <taxon>Eucarida</taxon>
        <taxon>Decapoda</taxon>
        <taxon>Pleocyemata</taxon>
        <taxon>Brachyura</taxon>
        <taxon>Eubrachyura</taxon>
        <taxon>Portunoidea</taxon>
        <taxon>Portunidae</taxon>
        <taxon>Portuninae</taxon>
        <taxon>Portunus</taxon>
    </lineage>
</organism>
<protein>
    <submittedName>
        <fullName evidence="1">Uncharacterized protein</fullName>
    </submittedName>
</protein>
<reference evidence="1 2" key="1">
    <citation type="submission" date="2019-05" db="EMBL/GenBank/DDBJ databases">
        <title>Another draft genome of Portunus trituberculatus and its Hox gene families provides insights of decapod evolution.</title>
        <authorList>
            <person name="Jeong J.-H."/>
            <person name="Song I."/>
            <person name="Kim S."/>
            <person name="Choi T."/>
            <person name="Kim D."/>
            <person name="Ryu S."/>
            <person name="Kim W."/>
        </authorList>
    </citation>
    <scope>NUCLEOTIDE SEQUENCE [LARGE SCALE GENOMIC DNA]</scope>
    <source>
        <tissue evidence="1">Muscle</tissue>
    </source>
</reference>